<dbReference type="Gene3D" id="1.20.1250.20">
    <property type="entry name" value="MFS general substrate transporter like domains"/>
    <property type="match status" value="1"/>
</dbReference>
<dbReference type="Proteomes" id="UP000322245">
    <property type="component" value="Unassembled WGS sequence"/>
</dbReference>
<keyword evidence="3 6" id="KW-1133">Transmembrane helix</keyword>
<feature type="region of interest" description="Disordered" evidence="5">
    <location>
        <begin position="416"/>
        <end position="443"/>
    </location>
</feature>
<keyword evidence="4 6" id="KW-0472">Membrane</keyword>
<dbReference type="SUPFAM" id="SSF103473">
    <property type="entry name" value="MFS general substrate transporter"/>
    <property type="match status" value="1"/>
</dbReference>
<feature type="transmembrane region" description="Helical" evidence="6">
    <location>
        <begin position="95"/>
        <end position="114"/>
    </location>
</feature>
<protein>
    <recommendedName>
        <fullName evidence="9">Nodulin-like domain-containing protein</fullName>
    </recommendedName>
</protein>
<evidence type="ECO:0000256" key="1">
    <source>
        <dbReference type="ARBA" id="ARBA00004141"/>
    </source>
</evidence>
<dbReference type="PANTHER" id="PTHR21576:SF158">
    <property type="entry name" value="RIBOSOMAL RNA-PROCESSING PROTEIN 12-LIKE CONSERVED DOMAIN-CONTAINING PROTEIN"/>
    <property type="match status" value="1"/>
</dbReference>
<name>A0A5D3ASN0_9TREE</name>
<evidence type="ECO:0000256" key="5">
    <source>
        <dbReference type="SAM" id="MobiDB-lite"/>
    </source>
</evidence>
<keyword evidence="8" id="KW-1185">Reference proteome</keyword>
<feature type="transmembrane region" description="Helical" evidence="6">
    <location>
        <begin position="459"/>
        <end position="480"/>
    </location>
</feature>
<evidence type="ECO:0000256" key="6">
    <source>
        <dbReference type="SAM" id="Phobius"/>
    </source>
</evidence>
<feature type="transmembrane region" description="Helical" evidence="6">
    <location>
        <begin position="153"/>
        <end position="181"/>
    </location>
</feature>
<comment type="subcellular location">
    <subcellularLocation>
        <location evidence="1">Membrane</location>
        <topology evidence="1">Multi-pass membrane protein</topology>
    </subcellularLocation>
</comment>
<evidence type="ECO:0008006" key="9">
    <source>
        <dbReference type="Google" id="ProtNLM"/>
    </source>
</evidence>
<reference evidence="7 8" key="1">
    <citation type="submission" date="2017-05" db="EMBL/GenBank/DDBJ databases">
        <title>The Genome Sequence of Tsuchiyaea wingfieldii DSM 27421.</title>
        <authorList>
            <person name="Cuomo C."/>
            <person name="Passer A."/>
            <person name="Billmyre B."/>
            <person name="Heitman J."/>
        </authorList>
    </citation>
    <scope>NUCLEOTIDE SEQUENCE [LARGE SCALE GENOMIC DNA]</scope>
    <source>
        <strain evidence="7 8">DSM 27421</strain>
    </source>
</reference>
<feature type="compositionally biased region" description="Pro residues" evidence="5">
    <location>
        <begin position="416"/>
        <end position="433"/>
    </location>
</feature>
<feature type="transmembrane region" description="Helical" evidence="6">
    <location>
        <begin position="531"/>
        <end position="554"/>
    </location>
</feature>
<evidence type="ECO:0000256" key="4">
    <source>
        <dbReference type="ARBA" id="ARBA00023136"/>
    </source>
</evidence>
<evidence type="ECO:0000313" key="7">
    <source>
        <dbReference type="EMBL" id="TYJ53050.1"/>
    </source>
</evidence>
<sequence length="560" mass="59121">MERSRSPTVLYDIERPPSPSPSSSSDFSAILNHKRHWAHRALHLDFPLPRPVHVALTCISITASALQANGVYCWGTYGPVVAQWKELDGTEAQTIVVGGIVGVYLMAAPLGWLTDRYGPRVASLISGCLSAAGYLSFATILDKSTPDTPALYLWLTAAFFLVGAATVGSYFACLTCASLSFPSHPTLSLSLPLSLIGLSSLAISSFSTLPTFLSPTTHDLDPVKFLFFLGVLSPAVNLFGFAFLRIVPPALPDKSLLPGDDPDPDSDSASLHDPDPALDPLTLSLNLSEHTPLLIGGPRSALDEIEQDQALGRDVAWGVRELVCDWKGFWVFGVLCALVVGPGEMVIASIGSILTSLLPSPPPTSLLSLSLASPNPNPNPSPNPLQLRNKHVHLLSLSSTLARLLTGLLADLLSPPPTPFKNPHPTPAPAPADPDPDPAKPATPEHVFRQVRKVRLTRSAFAGLCAGVLGGVFGWGGGWLEGERGLGVVSVGVGAMYGALFTLTYLYALLSTPPPAPGTETGTDGECHGPHCFRTTFVVCAVSCVVGGAGLVLLGRRWKI</sequence>
<organism evidence="7 8">
    <name type="scientific">Cryptococcus floricola</name>
    <dbReference type="NCBI Taxonomy" id="2591691"/>
    <lineage>
        <taxon>Eukaryota</taxon>
        <taxon>Fungi</taxon>
        <taxon>Dikarya</taxon>
        <taxon>Basidiomycota</taxon>
        <taxon>Agaricomycotina</taxon>
        <taxon>Tremellomycetes</taxon>
        <taxon>Tremellales</taxon>
        <taxon>Cryptococcaceae</taxon>
        <taxon>Cryptococcus</taxon>
    </lineage>
</organism>
<feature type="region of interest" description="Disordered" evidence="5">
    <location>
        <begin position="1"/>
        <end position="26"/>
    </location>
</feature>
<dbReference type="InterPro" id="IPR036259">
    <property type="entry name" value="MFS_trans_sf"/>
</dbReference>
<evidence type="ECO:0000313" key="8">
    <source>
        <dbReference type="Proteomes" id="UP000322245"/>
    </source>
</evidence>
<comment type="caution">
    <text evidence="7">The sequence shown here is derived from an EMBL/GenBank/DDBJ whole genome shotgun (WGS) entry which is preliminary data.</text>
</comment>
<dbReference type="AlphaFoldDB" id="A0A5D3ASN0"/>
<dbReference type="GO" id="GO:0000329">
    <property type="term" value="C:fungal-type vacuole membrane"/>
    <property type="evidence" value="ECO:0007669"/>
    <property type="project" value="TreeGrafter"/>
</dbReference>
<feature type="transmembrane region" description="Helical" evidence="6">
    <location>
        <begin position="225"/>
        <end position="247"/>
    </location>
</feature>
<gene>
    <name evidence="7" type="ORF">B9479_006329</name>
</gene>
<keyword evidence="2 6" id="KW-0812">Transmembrane</keyword>
<feature type="transmembrane region" description="Helical" evidence="6">
    <location>
        <begin position="329"/>
        <end position="358"/>
    </location>
</feature>
<evidence type="ECO:0000256" key="2">
    <source>
        <dbReference type="ARBA" id="ARBA00022692"/>
    </source>
</evidence>
<accession>A0A5D3ASN0</accession>
<evidence type="ECO:0000256" key="3">
    <source>
        <dbReference type="ARBA" id="ARBA00022989"/>
    </source>
</evidence>
<proteinExistence type="predicted"/>
<dbReference type="EMBL" id="NIDF01000104">
    <property type="protein sequence ID" value="TYJ53050.1"/>
    <property type="molecule type" value="Genomic_DNA"/>
</dbReference>
<dbReference type="PANTHER" id="PTHR21576">
    <property type="entry name" value="UNCHARACTERIZED NODULIN-LIKE PROTEIN"/>
    <property type="match status" value="1"/>
</dbReference>
<feature type="transmembrane region" description="Helical" evidence="6">
    <location>
        <begin position="121"/>
        <end position="141"/>
    </location>
</feature>
<feature type="transmembrane region" description="Helical" evidence="6">
    <location>
        <begin position="486"/>
        <end position="510"/>
    </location>
</feature>
<feature type="transmembrane region" description="Helical" evidence="6">
    <location>
        <begin position="193"/>
        <end position="213"/>
    </location>
</feature>